<reference evidence="2 3" key="1">
    <citation type="submission" date="2015-01" db="EMBL/GenBank/DDBJ databases">
        <title>The Genome Sequence of Ochroconis gallopava CBS43764.</title>
        <authorList>
            <consortium name="The Broad Institute Genomics Platform"/>
            <person name="Cuomo C."/>
            <person name="de Hoog S."/>
            <person name="Gorbushina A."/>
            <person name="Stielow B."/>
            <person name="Teixiera M."/>
            <person name="Abouelleil A."/>
            <person name="Chapman S.B."/>
            <person name="Priest M."/>
            <person name="Young S.K."/>
            <person name="Wortman J."/>
            <person name="Nusbaum C."/>
            <person name="Birren B."/>
        </authorList>
    </citation>
    <scope>NUCLEOTIDE SEQUENCE [LARGE SCALE GENOMIC DNA]</scope>
    <source>
        <strain evidence="2 3">CBS 43764</strain>
    </source>
</reference>
<gene>
    <name evidence="2" type="ORF">PV09_01296</name>
</gene>
<dbReference type="PANTHER" id="PTHR24148:SF64">
    <property type="entry name" value="HETEROKARYON INCOMPATIBILITY DOMAIN-CONTAINING PROTEIN"/>
    <property type="match status" value="1"/>
</dbReference>
<dbReference type="OrthoDB" id="4476201at2759"/>
<dbReference type="STRING" id="253628.A0A0D1Z5Z6"/>
<dbReference type="RefSeq" id="XP_016218251.1">
    <property type="nucleotide sequence ID" value="XM_016354156.1"/>
</dbReference>
<dbReference type="Pfam" id="PF26639">
    <property type="entry name" value="Het-6_barrel"/>
    <property type="match status" value="1"/>
</dbReference>
<feature type="domain" description="Heterokaryon incompatibility" evidence="1">
    <location>
        <begin position="56"/>
        <end position="252"/>
    </location>
</feature>
<dbReference type="AlphaFoldDB" id="A0A0D1Z5Z6"/>
<dbReference type="Pfam" id="PF06985">
    <property type="entry name" value="HET"/>
    <property type="match status" value="1"/>
</dbReference>
<accession>A0A0D1Z5Z6</accession>
<dbReference type="InParanoid" id="A0A0D1Z5Z6"/>
<evidence type="ECO:0000313" key="2">
    <source>
        <dbReference type="EMBL" id="KIW08382.1"/>
    </source>
</evidence>
<dbReference type="Proteomes" id="UP000053259">
    <property type="component" value="Unassembled WGS sequence"/>
</dbReference>
<dbReference type="GeneID" id="27309269"/>
<name>A0A0D1Z5Z6_9PEZI</name>
<dbReference type="VEuPathDB" id="FungiDB:PV09_01296"/>
<organism evidence="2 3">
    <name type="scientific">Verruconis gallopava</name>
    <dbReference type="NCBI Taxonomy" id="253628"/>
    <lineage>
        <taxon>Eukaryota</taxon>
        <taxon>Fungi</taxon>
        <taxon>Dikarya</taxon>
        <taxon>Ascomycota</taxon>
        <taxon>Pezizomycotina</taxon>
        <taxon>Dothideomycetes</taxon>
        <taxon>Pleosporomycetidae</taxon>
        <taxon>Venturiales</taxon>
        <taxon>Sympoventuriaceae</taxon>
        <taxon>Verruconis</taxon>
    </lineage>
</organism>
<evidence type="ECO:0000313" key="3">
    <source>
        <dbReference type="Proteomes" id="UP000053259"/>
    </source>
</evidence>
<dbReference type="InterPro" id="IPR052895">
    <property type="entry name" value="HetReg/Transcr_Mod"/>
</dbReference>
<proteinExistence type="predicted"/>
<protein>
    <recommendedName>
        <fullName evidence="1">Heterokaryon incompatibility domain-containing protein</fullName>
    </recommendedName>
</protein>
<evidence type="ECO:0000259" key="1">
    <source>
        <dbReference type="Pfam" id="PF06985"/>
    </source>
</evidence>
<dbReference type="InterPro" id="IPR010730">
    <property type="entry name" value="HET"/>
</dbReference>
<dbReference type="EMBL" id="KN847531">
    <property type="protein sequence ID" value="KIW08382.1"/>
    <property type="molecule type" value="Genomic_DNA"/>
</dbReference>
<dbReference type="HOGENOM" id="CLU_004184_7_0_1"/>
<keyword evidence="3" id="KW-1185">Reference proteome</keyword>
<dbReference type="PANTHER" id="PTHR24148">
    <property type="entry name" value="ANKYRIN REPEAT DOMAIN-CONTAINING PROTEIN 39 HOMOLOG-RELATED"/>
    <property type="match status" value="1"/>
</dbReference>
<sequence>MDKDNGPLGNLPNTRSFRLLQLFTMDMDGNINPPEVIGPLLAYRTKIFSLDDYPQYYALSYTWGSAICEDPDHPDVDNSTVHTEDPLVGPTKQASGEFENVIRGGENGVKMQKATSNLQEAMKQLYCSGMGHKWVWIDAVCIDQKNIEEKMIQVGLMDEIYSKASSVIVWLGPYSEDYDSFAWLHEDFLAAIGTQIQINGQDFIKDQDPLDPKFTEKLGIVPPSGSWRRTWDQFFDFCRARRWFSRAWIVQEVALARNLVLLCGDRFLPWENVETLGHLIQVQRWAPLIGKNVAQTLFRAAGDHTVRLYMMRENLNVQRAQALSALTVEDGNSVTKEAKLIWYRYLQKLLLEGRSYSATDPRDKIFALLGLMKKCLPSKMEIPIRPDYSESSSPVSVFTSVASLLLTELPRLSNLSHIDFKAQGRLDGLPSWVPDYTHTLAPLPFIMVRGEICPFDCCPSDVLPEEKCKINGHSLQVKGAVFDRISSVCPSMWDMLKSVDFTPCFTLVLGLDPTFAAEHGGHGEILWRTMIADSFNFKAPRADMAKNFKDWAAARIASAISPPFFETDSSGKKKPLLKLDENQLRDRLNDLKKLNQLCAGFEFCCVPTEDEVLQKCRLMHHFNLVNFVSAHSNLAQIEDVPSFEAQTKMVEGRSAEFRIALGPTIPFRRLYLTEHGYLGLGPENAVEGDEIWMLQGAMVPFVLRRGEQAQLSLVGETYVHGFMHGKMAREVKDQVSLIELI</sequence>